<protein>
    <submittedName>
        <fullName evidence="2">Uncharacterized protein</fullName>
    </submittedName>
</protein>
<evidence type="ECO:0000313" key="2">
    <source>
        <dbReference type="EMBL" id="GAQ93409.1"/>
    </source>
</evidence>
<reference evidence="2 3" key="1">
    <citation type="journal article" date="2014" name="Nat. Commun.">
        <title>Klebsormidium flaccidum genome reveals primary factors for plant terrestrial adaptation.</title>
        <authorList>
            <person name="Hori K."/>
            <person name="Maruyama F."/>
            <person name="Fujisawa T."/>
            <person name="Togashi T."/>
            <person name="Yamamoto N."/>
            <person name="Seo M."/>
            <person name="Sato S."/>
            <person name="Yamada T."/>
            <person name="Mori H."/>
            <person name="Tajima N."/>
            <person name="Moriyama T."/>
            <person name="Ikeuchi M."/>
            <person name="Watanabe M."/>
            <person name="Wada H."/>
            <person name="Kobayashi K."/>
            <person name="Saito M."/>
            <person name="Masuda T."/>
            <person name="Sasaki-Sekimoto Y."/>
            <person name="Mashiguchi K."/>
            <person name="Awai K."/>
            <person name="Shimojima M."/>
            <person name="Masuda S."/>
            <person name="Iwai M."/>
            <person name="Nobusawa T."/>
            <person name="Narise T."/>
            <person name="Kondo S."/>
            <person name="Saito H."/>
            <person name="Sato R."/>
            <person name="Murakawa M."/>
            <person name="Ihara Y."/>
            <person name="Oshima-Yamada Y."/>
            <person name="Ohtaka K."/>
            <person name="Satoh M."/>
            <person name="Sonobe K."/>
            <person name="Ishii M."/>
            <person name="Ohtani R."/>
            <person name="Kanamori-Sato M."/>
            <person name="Honoki R."/>
            <person name="Miyazaki D."/>
            <person name="Mochizuki H."/>
            <person name="Umetsu J."/>
            <person name="Higashi K."/>
            <person name="Shibata D."/>
            <person name="Kamiya Y."/>
            <person name="Sato N."/>
            <person name="Nakamura Y."/>
            <person name="Tabata S."/>
            <person name="Ida S."/>
            <person name="Kurokawa K."/>
            <person name="Ohta H."/>
        </authorList>
    </citation>
    <scope>NUCLEOTIDE SEQUENCE [LARGE SCALE GENOMIC DNA]</scope>
    <source>
        <strain evidence="2 3">NIES-2285</strain>
    </source>
</reference>
<feature type="compositionally biased region" description="Polar residues" evidence="1">
    <location>
        <begin position="86"/>
        <end position="109"/>
    </location>
</feature>
<keyword evidence="3" id="KW-1185">Reference proteome</keyword>
<evidence type="ECO:0000313" key="3">
    <source>
        <dbReference type="Proteomes" id="UP000054558"/>
    </source>
</evidence>
<proteinExistence type="predicted"/>
<dbReference type="EMBL" id="DF238455">
    <property type="protein sequence ID" value="GAQ93409.1"/>
    <property type="molecule type" value="Genomic_DNA"/>
</dbReference>
<organism evidence="2 3">
    <name type="scientific">Klebsormidium nitens</name>
    <name type="common">Green alga</name>
    <name type="synonym">Ulothrix nitens</name>
    <dbReference type="NCBI Taxonomy" id="105231"/>
    <lineage>
        <taxon>Eukaryota</taxon>
        <taxon>Viridiplantae</taxon>
        <taxon>Streptophyta</taxon>
        <taxon>Klebsormidiophyceae</taxon>
        <taxon>Klebsormidiales</taxon>
        <taxon>Klebsormidiaceae</taxon>
        <taxon>Klebsormidium</taxon>
    </lineage>
</organism>
<feature type="compositionally biased region" description="Pro residues" evidence="1">
    <location>
        <begin position="54"/>
        <end position="67"/>
    </location>
</feature>
<gene>
    <name evidence="2" type="ORF">KFL_015060010</name>
</gene>
<evidence type="ECO:0000256" key="1">
    <source>
        <dbReference type="SAM" id="MobiDB-lite"/>
    </source>
</evidence>
<dbReference type="AlphaFoldDB" id="A0A1Y1IUW7"/>
<sequence>MATALRVGASNAIGSAFANGKMQTSEGRLCPRASQNIKMIEEMPKAGHSTPAPTRSPPQLLPLPPPLSDRSTRECKGWATNLIDDSPTNQTRGGFFTTPQTKPTRSTYAAPTGPEGEDSGAGGDPEGLGYEEVMRDEELAASLKQRVDEEQQRADGYGYLVMDAEALLDIVLRSTDPVAALEALCKQYLMVFVSAAALTLALADIPDRREVAEALQKVLTLQSFVLYPFYSSSIVASFLPMVKA</sequence>
<dbReference type="Proteomes" id="UP000054558">
    <property type="component" value="Unassembled WGS sequence"/>
</dbReference>
<feature type="region of interest" description="Disordered" evidence="1">
    <location>
        <begin position="44"/>
        <end position="128"/>
    </location>
</feature>
<name>A0A1Y1IUW7_KLENI</name>
<accession>A0A1Y1IUW7</accession>